<dbReference type="SUPFAM" id="SSF89082">
    <property type="entry name" value="Antibiotic binding domain of TipA-like multidrug resistance regulators"/>
    <property type="match status" value="1"/>
</dbReference>
<evidence type="ECO:0000256" key="2">
    <source>
        <dbReference type="ARBA" id="ARBA00023125"/>
    </source>
</evidence>
<keyword evidence="3" id="KW-0010">Activator</keyword>
<dbReference type="Gene3D" id="1.10.490.50">
    <property type="entry name" value="Antibiotic binding domain of TipA-like multidrug resistance regulators"/>
    <property type="match status" value="1"/>
</dbReference>
<dbReference type="InterPro" id="IPR000551">
    <property type="entry name" value="MerR-type_HTH_dom"/>
</dbReference>
<feature type="domain" description="HTH merR-type" evidence="5">
    <location>
        <begin position="1"/>
        <end position="61"/>
    </location>
</feature>
<evidence type="ECO:0000313" key="6">
    <source>
        <dbReference type="EMBL" id="GIH67258.1"/>
    </source>
</evidence>
<evidence type="ECO:0000256" key="1">
    <source>
        <dbReference type="ARBA" id="ARBA00023015"/>
    </source>
</evidence>
<gene>
    <name evidence="6" type="ORF">Msi02_80750</name>
</gene>
<evidence type="ECO:0000256" key="3">
    <source>
        <dbReference type="ARBA" id="ARBA00023159"/>
    </source>
</evidence>
<dbReference type="InterPro" id="IPR009061">
    <property type="entry name" value="DNA-bd_dom_put_sf"/>
</dbReference>
<dbReference type="InterPro" id="IPR047057">
    <property type="entry name" value="MerR_fam"/>
</dbReference>
<organism evidence="6 7">
    <name type="scientific">Microbispora siamensis</name>
    <dbReference type="NCBI Taxonomy" id="564413"/>
    <lineage>
        <taxon>Bacteria</taxon>
        <taxon>Bacillati</taxon>
        <taxon>Actinomycetota</taxon>
        <taxon>Actinomycetes</taxon>
        <taxon>Streptosporangiales</taxon>
        <taxon>Streptosporangiaceae</taxon>
        <taxon>Microbispora</taxon>
    </lineage>
</organism>
<dbReference type="SMART" id="SM00422">
    <property type="entry name" value="HTH_MERR"/>
    <property type="match status" value="1"/>
</dbReference>
<keyword evidence="4" id="KW-0804">Transcription</keyword>
<dbReference type="InterPro" id="IPR036244">
    <property type="entry name" value="TipA-like_antibiotic-bd"/>
</dbReference>
<dbReference type="CDD" id="cd01106">
    <property type="entry name" value="HTH_TipAL-Mta"/>
    <property type="match status" value="1"/>
</dbReference>
<dbReference type="Gene3D" id="1.10.1660.10">
    <property type="match status" value="1"/>
</dbReference>
<evidence type="ECO:0000259" key="5">
    <source>
        <dbReference type="PROSITE" id="PS50937"/>
    </source>
</evidence>
<evidence type="ECO:0000256" key="4">
    <source>
        <dbReference type="ARBA" id="ARBA00023163"/>
    </source>
</evidence>
<dbReference type="SUPFAM" id="SSF46955">
    <property type="entry name" value="Putative DNA-binding domain"/>
    <property type="match status" value="1"/>
</dbReference>
<dbReference type="InterPro" id="IPR012925">
    <property type="entry name" value="TipAS_dom"/>
</dbReference>
<name>A0ABQ4H0S5_9ACTN</name>
<keyword evidence="1" id="KW-0805">Transcription regulation</keyword>
<reference evidence="6 7" key="1">
    <citation type="submission" date="2021-01" db="EMBL/GenBank/DDBJ databases">
        <title>Whole genome shotgun sequence of Microbispora siamensis NBRC 104113.</title>
        <authorList>
            <person name="Komaki H."/>
            <person name="Tamura T."/>
        </authorList>
    </citation>
    <scope>NUCLEOTIDE SEQUENCE [LARGE SCALE GENOMIC DNA]</scope>
    <source>
        <strain evidence="6 7">NBRC 104113</strain>
    </source>
</reference>
<sequence>MSGLTPRTLRHYDDIGLLRPARTAGNGYRWYGRRELLRLQRILFLRELGVPLAQITRLLDGDGDDVAALRRHRDDLVAHRDRLDEIIRTVDRTIADLTGRTHLSEEEFFTGLAARRGELRRDLEARYGTRVGEHFAEADAVTGRWTRQEHEQAAAHGRRLLRRLSEARSDGLAPDSVAVLDLMTEHYQGIRLLWPADAAAYHALADVVTGNPGQRAMIEEIDPLLPPWLASAIRAYATRRLGYTGSSGVSAAGPAAS</sequence>
<dbReference type="PANTHER" id="PTHR30204">
    <property type="entry name" value="REDOX-CYCLING DRUG-SENSING TRANSCRIPTIONAL ACTIVATOR SOXR"/>
    <property type="match status" value="1"/>
</dbReference>
<dbReference type="Proteomes" id="UP000660454">
    <property type="component" value="Unassembled WGS sequence"/>
</dbReference>
<dbReference type="Pfam" id="PF13411">
    <property type="entry name" value="MerR_1"/>
    <property type="match status" value="1"/>
</dbReference>
<dbReference type="EMBL" id="BOOF01000070">
    <property type="protein sequence ID" value="GIH67258.1"/>
    <property type="molecule type" value="Genomic_DNA"/>
</dbReference>
<keyword evidence="7" id="KW-1185">Reference proteome</keyword>
<proteinExistence type="predicted"/>
<accession>A0ABQ4H0S5</accession>
<comment type="caution">
    <text evidence="6">The sequence shown here is derived from an EMBL/GenBank/DDBJ whole genome shotgun (WGS) entry which is preliminary data.</text>
</comment>
<protein>
    <submittedName>
        <fullName evidence="6">MerR family transcriptional regulator</fullName>
    </submittedName>
</protein>
<dbReference type="PANTHER" id="PTHR30204:SF90">
    <property type="entry name" value="HTH-TYPE TRANSCRIPTIONAL ACTIVATOR MTA"/>
    <property type="match status" value="1"/>
</dbReference>
<evidence type="ECO:0000313" key="7">
    <source>
        <dbReference type="Proteomes" id="UP000660454"/>
    </source>
</evidence>
<keyword evidence="2" id="KW-0238">DNA-binding</keyword>
<dbReference type="PROSITE" id="PS50937">
    <property type="entry name" value="HTH_MERR_2"/>
    <property type="match status" value="1"/>
</dbReference>
<dbReference type="Pfam" id="PF07739">
    <property type="entry name" value="TipAS"/>
    <property type="match status" value="1"/>
</dbReference>